<sequence length="436" mass="48467">MKRSIFLAMLTVSPLYVSATESSQSQAQGFIEDSSMDLLYRNFYFHRNFLNRPSSTQNYAEEWAHALMLNYRSGFTQGTVGFGIELQSYTAQKLDGGPGRVGSGLMPVGADGTPDDYQQRVNAAVKMRVSKTTLKYGNLQPENPVFNYSDSRLLPQSYTGFSLQSNEFDSVIFDLGYFTSGSSRVDRGHDSPIGLTFTNANNAIDARSAKYAGIVIKPSSSTSIYAYGSELEDIWRQYYLGGTYTSQISESMTWDATANVYRTVSESSEKAGDIANTTWSLASGIKYGGHRIGLAFQQVHGDETFDHQGTPGQYGRLWLANSVQYSDFNGPNEKSAQLRYDYDFAALGIPGLSFMARYVRGWDIDGTNANSFYANKYGRDVKHWERDIDLKYVVQSGPAKNLTVQARYATARSSDANALVDLNELRIISSYPLSIF</sequence>
<feature type="signal peptide" evidence="4">
    <location>
        <begin position="1"/>
        <end position="19"/>
    </location>
</feature>
<protein>
    <submittedName>
        <fullName evidence="5">OprD family porin</fullName>
    </submittedName>
</protein>
<organism evidence="5 6">
    <name type="scientific">Pseudomonas taiwanensis</name>
    <dbReference type="NCBI Taxonomy" id="470150"/>
    <lineage>
        <taxon>Bacteria</taxon>
        <taxon>Pseudomonadati</taxon>
        <taxon>Pseudomonadota</taxon>
        <taxon>Gammaproteobacteria</taxon>
        <taxon>Pseudomonadales</taxon>
        <taxon>Pseudomonadaceae</taxon>
        <taxon>Pseudomonas</taxon>
    </lineage>
</organism>
<reference evidence="5" key="1">
    <citation type="submission" date="2020-09" db="EMBL/GenBank/DDBJ databases">
        <title>Complete genome sequence of Pseudomonas taiwanensis CC, a plant growth-promoting and biotite-weathering strain.</title>
        <authorList>
            <person name="Cheng C."/>
        </authorList>
    </citation>
    <scope>NUCLEOTIDE SEQUENCE [LARGE SCALE GENOMIC DNA]</scope>
    <source>
        <strain evidence="5">WRS8</strain>
    </source>
</reference>
<dbReference type="RefSeq" id="WP_192907298.1">
    <property type="nucleotide sequence ID" value="NZ_CP062699.1"/>
</dbReference>
<dbReference type="AlphaFoldDB" id="A0A7L9GAR5"/>
<name>A0A7L9GAR5_9PSED</name>
<dbReference type="EMBL" id="CP062699">
    <property type="protein sequence ID" value="QOJ89500.1"/>
    <property type="molecule type" value="Genomic_DNA"/>
</dbReference>
<evidence type="ECO:0000256" key="3">
    <source>
        <dbReference type="ARBA" id="ARBA00022729"/>
    </source>
</evidence>
<evidence type="ECO:0000256" key="4">
    <source>
        <dbReference type="SAM" id="SignalP"/>
    </source>
</evidence>
<dbReference type="Gene3D" id="2.40.160.10">
    <property type="entry name" value="Porin"/>
    <property type="match status" value="1"/>
</dbReference>
<feature type="chain" id="PRO_5031125760" evidence="4">
    <location>
        <begin position="20"/>
        <end position="436"/>
    </location>
</feature>
<evidence type="ECO:0000313" key="5">
    <source>
        <dbReference type="EMBL" id="QOJ89500.1"/>
    </source>
</evidence>
<accession>A0A7L9GAR5</accession>
<dbReference type="GO" id="GO:0015288">
    <property type="term" value="F:porin activity"/>
    <property type="evidence" value="ECO:0007669"/>
    <property type="project" value="TreeGrafter"/>
</dbReference>
<keyword evidence="6" id="KW-1185">Reference proteome</keyword>
<evidence type="ECO:0000256" key="2">
    <source>
        <dbReference type="ARBA" id="ARBA00022448"/>
    </source>
</evidence>
<gene>
    <name evidence="5" type="ORF">ICN73_16655</name>
</gene>
<dbReference type="GO" id="GO:0016020">
    <property type="term" value="C:membrane"/>
    <property type="evidence" value="ECO:0007669"/>
    <property type="project" value="InterPro"/>
</dbReference>
<dbReference type="InterPro" id="IPR023614">
    <property type="entry name" value="Porin_dom_sf"/>
</dbReference>
<comment type="similarity">
    <text evidence="1">Belongs to the outer membrane porin (Opr) (TC 1.B.25) family.</text>
</comment>
<dbReference type="Proteomes" id="UP000593847">
    <property type="component" value="Chromosome"/>
</dbReference>
<evidence type="ECO:0000256" key="1">
    <source>
        <dbReference type="ARBA" id="ARBA00009075"/>
    </source>
</evidence>
<dbReference type="KEGG" id="ptai:ICN73_16655"/>
<dbReference type="InterPro" id="IPR005318">
    <property type="entry name" value="OM_porin_bac"/>
</dbReference>
<keyword evidence="3 4" id="KW-0732">Signal</keyword>
<dbReference type="PANTHER" id="PTHR34596">
    <property type="entry name" value="CHITOPORIN"/>
    <property type="match status" value="1"/>
</dbReference>
<evidence type="ECO:0000313" key="6">
    <source>
        <dbReference type="Proteomes" id="UP000593847"/>
    </source>
</evidence>
<dbReference type="PANTHER" id="PTHR34596:SF2">
    <property type="entry name" value="CHITOPORIN"/>
    <property type="match status" value="1"/>
</dbReference>
<proteinExistence type="inferred from homology"/>
<keyword evidence="2" id="KW-0813">Transport</keyword>
<dbReference type="Pfam" id="PF03573">
    <property type="entry name" value="OprD"/>
    <property type="match status" value="1"/>
</dbReference>